<sequence>MRKFYLLSCIFLSIVARENPFIATGDLNTSVKTTNIKEEYENFERQNVKFPSDTSLLLNIKVQYRATDGSMKEKTIDINKTINPRNEYALIKLNDPKPQVTPKLDVSVTMPENSVIKEVIVDTNTTNAKIMPSSAPVIGVVKEEIGEKIPDKKQVITDANTSNNIEINIPIKSVKFKDFIRFDVGDEKTLRILTSDKLVKHFIYEKKQIVIDLKEQKSFKTDTLSIDTKFFKNIRLGWHKGRYRAVITLDKAHKYELVKLSDNQGYEIKLNN</sequence>
<comment type="caution">
    <text evidence="2">The sequence shown here is derived from an EMBL/GenBank/DDBJ whole genome shotgun (WGS) entry which is preliminary data.</text>
</comment>
<reference evidence="2 3" key="1">
    <citation type="submission" date="2020-11" db="EMBL/GenBank/DDBJ databases">
        <authorList>
            <person name="Peeters C."/>
        </authorList>
    </citation>
    <scope>NUCLEOTIDE SEQUENCE [LARGE SCALE GENOMIC DNA]</scope>
    <source>
        <strain evidence="2 3">LMG 7974</strain>
    </source>
</reference>
<dbReference type="Proteomes" id="UP000789803">
    <property type="component" value="Unassembled WGS sequence"/>
</dbReference>
<name>A0ABN7K919_9BACT</name>
<dbReference type="Pfam" id="PF11741">
    <property type="entry name" value="AMIN"/>
    <property type="match status" value="1"/>
</dbReference>
<protein>
    <recommendedName>
        <fullName evidence="1">AMIN domain-containing protein</fullName>
    </recommendedName>
</protein>
<dbReference type="RefSeq" id="WP_229933094.1">
    <property type="nucleotide sequence ID" value="NZ_CAJHOF010000011.1"/>
</dbReference>
<feature type="domain" description="AMIN" evidence="1">
    <location>
        <begin position="186"/>
        <end position="258"/>
    </location>
</feature>
<organism evidence="2 3">
    <name type="scientific">Campylobacter majalis</name>
    <dbReference type="NCBI Taxonomy" id="2790656"/>
    <lineage>
        <taxon>Bacteria</taxon>
        <taxon>Pseudomonadati</taxon>
        <taxon>Campylobacterota</taxon>
        <taxon>Epsilonproteobacteria</taxon>
        <taxon>Campylobacterales</taxon>
        <taxon>Campylobacteraceae</taxon>
        <taxon>Campylobacter</taxon>
    </lineage>
</organism>
<dbReference type="EMBL" id="CAJHOF010000011">
    <property type="protein sequence ID" value="CAD7289024.1"/>
    <property type="molecule type" value="Genomic_DNA"/>
</dbReference>
<proteinExistence type="predicted"/>
<evidence type="ECO:0000313" key="2">
    <source>
        <dbReference type="EMBL" id="CAD7289024.1"/>
    </source>
</evidence>
<evidence type="ECO:0000259" key="1">
    <source>
        <dbReference type="Pfam" id="PF11741"/>
    </source>
</evidence>
<dbReference type="InterPro" id="IPR021731">
    <property type="entry name" value="AMIN_dom"/>
</dbReference>
<keyword evidence="3" id="KW-1185">Reference proteome</keyword>
<evidence type="ECO:0000313" key="3">
    <source>
        <dbReference type="Proteomes" id="UP000789803"/>
    </source>
</evidence>
<accession>A0ABN7K919</accession>
<gene>
    <name evidence="2" type="ORF">LMG7974_01303</name>
</gene>